<protein>
    <submittedName>
        <fullName evidence="3">Pilus assembly protein PilO</fullName>
    </submittedName>
</protein>
<feature type="compositionally biased region" description="Acidic residues" evidence="2">
    <location>
        <begin position="111"/>
        <end position="137"/>
    </location>
</feature>
<dbReference type="eggNOG" id="ENOG50323NA">
    <property type="taxonomic scope" value="Bacteria"/>
</dbReference>
<evidence type="ECO:0000313" key="3">
    <source>
        <dbReference type="EMBL" id="EWG09006.1"/>
    </source>
</evidence>
<name>W7L0E8_CYTFI</name>
<proteinExistence type="predicted"/>
<dbReference type="PATRIC" id="fig|1307436.3.peg.4516"/>
<reference evidence="4" key="1">
    <citation type="submission" date="2013-03" db="EMBL/GenBank/DDBJ databases">
        <title>Draft genome sequence of Bacillus firmus DS1.</title>
        <authorList>
            <person name="Peng D."/>
            <person name="Zhu L."/>
            <person name="Sun M."/>
        </authorList>
    </citation>
    <scope>NUCLEOTIDE SEQUENCE [LARGE SCALE GENOMIC DNA]</scope>
    <source>
        <strain evidence="4">DS1</strain>
    </source>
</reference>
<feature type="region of interest" description="Disordered" evidence="2">
    <location>
        <begin position="234"/>
        <end position="263"/>
    </location>
</feature>
<feature type="compositionally biased region" description="Acidic residues" evidence="2">
    <location>
        <begin position="254"/>
        <end position="263"/>
    </location>
</feature>
<dbReference type="Proteomes" id="UP000019270">
    <property type="component" value="Unassembled WGS sequence"/>
</dbReference>
<reference evidence="3 4" key="2">
    <citation type="journal article" date="2016" name="Sci. Rep.">
        <title>A novel serine protease, Sep1, from Bacillus firmus DS-1 has nematicidal activity and degrades multiple intestinal-associated nematode proteins.</title>
        <authorList>
            <person name="Geng C."/>
            <person name="Nie X."/>
            <person name="Tang Z."/>
            <person name="Zhang Y."/>
            <person name="Lin J."/>
            <person name="Sun M."/>
            <person name="Peng D."/>
        </authorList>
    </citation>
    <scope>NUCLEOTIDE SEQUENCE [LARGE SCALE GENOMIC DNA]</scope>
    <source>
        <strain evidence="3 4">DS1</strain>
    </source>
</reference>
<dbReference type="RefSeq" id="WP_035332585.1">
    <property type="nucleotide sequence ID" value="NZ_APVL01000023.1"/>
</dbReference>
<keyword evidence="1" id="KW-0175">Coiled coil</keyword>
<comment type="caution">
    <text evidence="3">The sequence shown here is derived from an EMBL/GenBank/DDBJ whole genome shotgun (WGS) entry which is preliminary data.</text>
</comment>
<organism evidence="3 4">
    <name type="scientific">Cytobacillus firmus DS1</name>
    <dbReference type="NCBI Taxonomy" id="1307436"/>
    <lineage>
        <taxon>Bacteria</taxon>
        <taxon>Bacillati</taxon>
        <taxon>Bacillota</taxon>
        <taxon>Bacilli</taxon>
        <taxon>Bacillales</taxon>
        <taxon>Bacillaceae</taxon>
        <taxon>Cytobacillus</taxon>
    </lineage>
</organism>
<gene>
    <name evidence="3" type="ORF">PBF_21158</name>
</gene>
<sequence>MNREISKKQLVFVLLALVLIAGIAFGSYYLFIKPVNEKIDRKQSELKMATQQLTIIENNLQQLNEQTVLSTVELQKQVPVKRLLDQLLLGIEKSEIISDVNIIEMKMNGTESDEEIDLSEEEESQPQEENSENEPETEDSKENSGTDPLIEEKLPNGIKKVSIVLNGQADTYFEMESFIKNLLDLKRVLKVESLKYTGFDEIVSVMQEDQMVEFEMAIEAYYYPELAELQEELPPLDTPRISNKRNPLSSFSELEAEEDNQTP</sequence>
<evidence type="ECO:0000313" key="4">
    <source>
        <dbReference type="Proteomes" id="UP000019270"/>
    </source>
</evidence>
<dbReference type="EMBL" id="APVL01000023">
    <property type="protein sequence ID" value="EWG09006.1"/>
    <property type="molecule type" value="Genomic_DNA"/>
</dbReference>
<feature type="compositionally biased region" description="Polar residues" evidence="2">
    <location>
        <begin position="240"/>
        <end position="252"/>
    </location>
</feature>
<dbReference type="OrthoDB" id="2427034at2"/>
<accession>W7L0E8</accession>
<evidence type="ECO:0000256" key="1">
    <source>
        <dbReference type="SAM" id="Coils"/>
    </source>
</evidence>
<evidence type="ECO:0000256" key="2">
    <source>
        <dbReference type="SAM" id="MobiDB-lite"/>
    </source>
</evidence>
<feature type="region of interest" description="Disordered" evidence="2">
    <location>
        <begin position="110"/>
        <end position="151"/>
    </location>
</feature>
<dbReference type="AlphaFoldDB" id="W7L0E8"/>
<feature type="compositionally biased region" description="Basic and acidic residues" evidence="2">
    <location>
        <begin position="138"/>
        <end position="151"/>
    </location>
</feature>
<feature type="coiled-coil region" evidence="1">
    <location>
        <begin position="39"/>
        <end position="66"/>
    </location>
</feature>